<dbReference type="RefSeq" id="WP_118594130.1">
    <property type="nucleotide sequence ID" value="NZ_JACOOU010000007.1"/>
</dbReference>
<evidence type="ECO:0000256" key="1">
    <source>
        <dbReference type="SAM" id="Phobius"/>
    </source>
</evidence>
<gene>
    <name evidence="2" type="ORF">H8S76_15200</name>
</gene>
<dbReference type="PROSITE" id="PS51257">
    <property type="entry name" value="PROKAR_LIPOPROTEIN"/>
    <property type="match status" value="1"/>
</dbReference>
<keyword evidence="3" id="KW-1185">Reference proteome</keyword>
<dbReference type="EMBL" id="JACOOU010000007">
    <property type="protein sequence ID" value="MBC5673594.1"/>
    <property type="molecule type" value="Genomic_DNA"/>
</dbReference>
<feature type="transmembrane region" description="Helical" evidence="1">
    <location>
        <begin position="12"/>
        <end position="32"/>
    </location>
</feature>
<keyword evidence="1" id="KW-1133">Transmembrane helix</keyword>
<name>A0ABR7FEG5_9FIRM</name>
<evidence type="ECO:0008006" key="4">
    <source>
        <dbReference type="Google" id="ProtNLM"/>
    </source>
</evidence>
<sequence length="154" mass="17786">MRNILYQILKTLGIYLFVFVFMYFCNMVIACITNNSMVWFVLICVLMVVGGILLSLFIINSHITKKENLKNIAIQIVTICVLLILIDLKSYNQIYYPISLLRDNLGKVINEDAASFFSRTIPVLNTAYFLIASIFWGFYTLTRTLIIYKTKGQK</sequence>
<proteinExistence type="predicted"/>
<reference evidence="2 3" key="1">
    <citation type="submission" date="2020-08" db="EMBL/GenBank/DDBJ databases">
        <title>Genome public.</title>
        <authorList>
            <person name="Liu C."/>
            <person name="Sun Q."/>
        </authorList>
    </citation>
    <scope>NUCLEOTIDE SEQUENCE [LARGE SCALE GENOMIC DNA]</scope>
    <source>
        <strain evidence="2 3">NSJ-34</strain>
    </source>
</reference>
<evidence type="ECO:0000313" key="3">
    <source>
        <dbReference type="Proteomes" id="UP000654573"/>
    </source>
</evidence>
<accession>A0ABR7FEG5</accession>
<feature type="transmembrane region" description="Helical" evidence="1">
    <location>
        <begin position="127"/>
        <end position="148"/>
    </location>
</feature>
<keyword evidence="1" id="KW-0472">Membrane</keyword>
<keyword evidence="1" id="KW-0812">Transmembrane</keyword>
<protein>
    <recommendedName>
        <fullName evidence="4">ABC-2 family transporter protein</fullName>
    </recommendedName>
</protein>
<feature type="transmembrane region" description="Helical" evidence="1">
    <location>
        <begin position="72"/>
        <end position="91"/>
    </location>
</feature>
<organism evidence="2 3">
    <name type="scientific">Blautia celeris</name>
    <dbReference type="NCBI Taxonomy" id="2763026"/>
    <lineage>
        <taxon>Bacteria</taxon>
        <taxon>Bacillati</taxon>
        <taxon>Bacillota</taxon>
        <taxon>Clostridia</taxon>
        <taxon>Lachnospirales</taxon>
        <taxon>Lachnospiraceae</taxon>
        <taxon>Blautia</taxon>
    </lineage>
</organism>
<comment type="caution">
    <text evidence="2">The sequence shown here is derived from an EMBL/GenBank/DDBJ whole genome shotgun (WGS) entry which is preliminary data.</text>
</comment>
<feature type="transmembrane region" description="Helical" evidence="1">
    <location>
        <begin position="38"/>
        <end position="60"/>
    </location>
</feature>
<dbReference type="Proteomes" id="UP000654573">
    <property type="component" value="Unassembled WGS sequence"/>
</dbReference>
<evidence type="ECO:0000313" key="2">
    <source>
        <dbReference type="EMBL" id="MBC5673594.1"/>
    </source>
</evidence>